<comment type="caution">
    <text evidence="2">The sequence shown here is derived from an EMBL/GenBank/DDBJ whole genome shotgun (WGS) entry which is preliminary data.</text>
</comment>
<dbReference type="EMBL" id="JAWWNJ010000075">
    <property type="protein sequence ID" value="KAK7006587.1"/>
    <property type="molecule type" value="Genomic_DNA"/>
</dbReference>
<evidence type="ECO:0000313" key="2">
    <source>
        <dbReference type="EMBL" id="KAK7006587.1"/>
    </source>
</evidence>
<dbReference type="Proteomes" id="UP001362999">
    <property type="component" value="Unassembled WGS sequence"/>
</dbReference>
<sequence>MKLQERNAFNHDFEAHNRISIRKTRLYQMALGDGTITPTMDVGAQLKALFLYTPEEMEEMLVPEYQHIVGPIPLALAEILYKEREKIKKEAEKKKEEDSLSARPP</sequence>
<gene>
    <name evidence="3" type="ORF">R3P38DRAFT_2770908</name>
    <name evidence="2" type="ORF">R3P38DRAFT_2793708</name>
    <name evidence="1" type="ORF">R3P38DRAFT_2811148</name>
</gene>
<dbReference type="AlphaFoldDB" id="A0AAW0ABG3"/>
<organism evidence="2 4">
    <name type="scientific">Favolaschia claudopus</name>
    <dbReference type="NCBI Taxonomy" id="2862362"/>
    <lineage>
        <taxon>Eukaryota</taxon>
        <taxon>Fungi</taxon>
        <taxon>Dikarya</taxon>
        <taxon>Basidiomycota</taxon>
        <taxon>Agaricomycotina</taxon>
        <taxon>Agaricomycetes</taxon>
        <taxon>Agaricomycetidae</taxon>
        <taxon>Agaricales</taxon>
        <taxon>Marasmiineae</taxon>
        <taxon>Mycenaceae</taxon>
        <taxon>Favolaschia</taxon>
    </lineage>
</organism>
<name>A0AAW0ABG3_9AGAR</name>
<accession>A0AAW0ABG3</accession>
<keyword evidence="4" id="KW-1185">Reference proteome</keyword>
<evidence type="ECO:0000313" key="3">
    <source>
        <dbReference type="EMBL" id="KAK7036839.1"/>
    </source>
</evidence>
<evidence type="ECO:0000313" key="4">
    <source>
        <dbReference type="Proteomes" id="UP001362999"/>
    </source>
</evidence>
<evidence type="ECO:0000313" key="1">
    <source>
        <dbReference type="EMBL" id="KAK6975004.1"/>
    </source>
</evidence>
<proteinExistence type="predicted"/>
<dbReference type="EMBL" id="JAWWNJ010000018">
    <property type="protein sequence ID" value="KAK7036839.1"/>
    <property type="molecule type" value="Genomic_DNA"/>
</dbReference>
<dbReference type="EMBL" id="JAWWNJ010000176">
    <property type="protein sequence ID" value="KAK6975004.1"/>
    <property type="molecule type" value="Genomic_DNA"/>
</dbReference>
<reference evidence="2 4" key="1">
    <citation type="journal article" date="2024" name="J Genomics">
        <title>Draft genome sequencing and assembly of Favolaschia claudopus CIRM-BRFM 2984 isolated from oak limbs.</title>
        <authorList>
            <person name="Navarro D."/>
            <person name="Drula E."/>
            <person name="Chaduli D."/>
            <person name="Cazenave R."/>
            <person name="Ahrendt S."/>
            <person name="Wang J."/>
            <person name="Lipzen A."/>
            <person name="Daum C."/>
            <person name="Barry K."/>
            <person name="Grigoriev I.V."/>
            <person name="Favel A."/>
            <person name="Rosso M.N."/>
            <person name="Martin F."/>
        </authorList>
    </citation>
    <scope>NUCLEOTIDE SEQUENCE [LARGE SCALE GENOMIC DNA]</scope>
    <source>
        <strain evidence="2 4">CIRM-BRFM 2984</strain>
    </source>
</reference>
<protein>
    <submittedName>
        <fullName evidence="2">Uncharacterized protein</fullName>
    </submittedName>
</protein>